<gene>
    <name evidence="2" type="ORF">DesyoDRAFT_3492</name>
</gene>
<sequence length="74" mass="8352">MVAIVILAYAVIIYLDLIPLYRKKHWRDFGVNMALTLFTLGIALLISFDVSIPSPAYPIKNLITLIIGKQVSYE</sequence>
<reference evidence="2 3" key="1">
    <citation type="submission" date="2011-11" db="EMBL/GenBank/DDBJ databases">
        <title>The Noncontiguous Finished genome of Desulfosporosinus youngiae DSM 17734.</title>
        <authorList>
            <consortium name="US DOE Joint Genome Institute (JGI-PGF)"/>
            <person name="Lucas S."/>
            <person name="Han J."/>
            <person name="Lapidus A."/>
            <person name="Cheng J.-F."/>
            <person name="Goodwin L."/>
            <person name="Pitluck S."/>
            <person name="Peters L."/>
            <person name="Ovchinnikova G."/>
            <person name="Lu M."/>
            <person name="Land M.L."/>
            <person name="Hauser L."/>
            <person name="Pester M."/>
            <person name="Spring S."/>
            <person name="Ollivier B."/>
            <person name="Rattei T."/>
            <person name="Klenk H.-P."/>
            <person name="Wagner M."/>
            <person name="Loy A."/>
            <person name="Woyke T.J."/>
        </authorList>
    </citation>
    <scope>NUCLEOTIDE SEQUENCE [LARGE SCALE GENOMIC DNA]</scope>
    <source>
        <strain evidence="2 3">DSM 17734</strain>
    </source>
</reference>
<protein>
    <submittedName>
        <fullName evidence="2">Uncharacterized protein</fullName>
    </submittedName>
</protein>
<dbReference type="eggNOG" id="ENOG503306S">
    <property type="taxonomic scope" value="Bacteria"/>
</dbReference>
<keyword evidence="1" id="KW-0472">Membrane</keyword>
<evidence type="ECO:0000256" key="1">
    <source>
        <dbReference type="SAM" id="Phobius"/>
    </source>
</evidence>
<name>H5XWJ1_9FIRM</name>
<organism evidence="2 3">
    <name type="scientific">Desulfosporosinus youngiae DSM 17734</name>
    <dbReference type="NCBI Taxonomy" id="768710"/>
    <lineage>
        <taxon>Bacteria</taxon>
        <taxon>Bacillati</taxon>
        <taxon>Bacillota</taxon>
        <taxon>Clostridia</taxon>
        <taxon>Eubacteriales</taxon>
        <taxon>Desulfitobacteriaceae</taxon>
        <taxon>Desulfosporosinus</taxon>
    </lineage>
</organism>
<feature type="transmembrane region" description="Helical" evidence="1">
    <location>
        <begin position="29"/>
        <end position="48"/>
    </location>
</feature>
<evidence type="ECO:0000313" key="3">
    <source>
        <dbReference type="Proteomes" id="UP000005104"/>
    </source>
</evidence>
<accession>H5XWJ1</accession>
<proteinExistence type="predicted"/>
<dbReference type="Proteomes" id="UP000005104">
    <property type="component" value="Chromosome"/>
</dbReference>
<feature type="transmembrane region" description="Helical" evidence="1">
    <location>
        <begin position="6"/>
        <end position="22"/>
    </location>
</feature>
<dbReference type="AlphaFoldDB" id="H5XWJ1"/>
<dbReference type="EMBL" id="CM001441">
    <property type="protein sequence ID" value="EHQ90499.1"/>
    <property type="molecule type" value="Genomic_DNA"/>
</dbReference>
<keyword evidence="1" id="KW-0812">Transmembrane</keyword>
<dbReference type="STRING" id="768710.DesyoDRAFT_3492"/>
<keyword evidence="1" id="KW-1133">Transmembrane helix</keyword>
<dbReference type="HOGENOM" id="CLU_194269_4_0_9"/>
<keyword evidence="3" id="KW-1185">Reference proteome</keyword>
<evidence type="ECO:0000313" key="2">
    <source>
        <dbReference type="EMBL" id="EHQ90499.1"/>
    </source>
</evidence>
<dbReference type="OrthoDB" id="2645074at2"/>
<dbReference type="RefSeq" id="WP_007784914.1">
    <property type="nucleotide sequence ID" value="NZ_CM001441.1"/>
</dbReference>